<dbReference type="EMBL" id="UINC01046055">
    <property type="protein sequence ID" value="SVB53580.1"/>
    <property type="molecule type" value="Genomic_DNA"/>
</dbReference>
<accession>A0A382ES68</accession>
<proteinExistence type="predicted"/>
<name>A0A382ES68_9ZZZZ</name>
<dbReference type="AlphaFoldDB" id="A0A382ES68"/>
<gene>
    <name evidence="1" type="ORF">METZ01_LOCUS206434</name>
</gene>
<reference evidence="1" key="1">
    <citation type="submission" date="2018-05" db="EMBL/GenBank/DDBJ databases">
        <authorList>
            <person name="Lanie J.A."/>
            <person name="Ng W.-L."/>
            <person name="Kazmierczak K.M."/>
            <person name="Andrzejewski T.M."/>
            <person name="Davidsen T.M."/>
            <person name="Wayne K.J."/>
            <person name="Tettelin H."/>
            <person name="Glass J.I."/>
            <person name="Rusch D."/>
            <person name="Podicherti R."/>
            <person name="Tsui H.-C.T."/>
            <person name="Winkler M.E."/>
        </authorList>
    </citation>
    <scope>NUCLEOTIDE SEQUENCE</scope>
</reference>
<evidence type="ECO:0000313" key="1">
    <source>
        <dbReference type="EMBL" id="SVB53580.1"/>
    </source>
</evidence>
<sequence>MSLLLRKQVERTLPGWERWYPSLFDAASDLGLIKARVCPPQALLLSNRHALIRQAAENTHRERWGGKE</sequence>
<organism evidence="1">
    <name type="scientific">marine metagenome</name>
    <dbReference type="NCBI Taxonomy" id="408172"/>
    <lineage>
        <taxon>unclassified sequences</taxon>
        <taxon>metagenomes</taxon>
        <taxon>ecological metagenomes</taxon>
    </lineage>
</organism>
<protein>
    <submittedName>
        <fullName evidence="1">Uncharacterized protein</fullName>
    </submittedName>
</protein>